<evidence type="ECO:0000313" key="2">
    <source>
        <dbReference type="EMBL" id="MDQ0180878.1"/>
    </source>
</evidence>
<sequence>MFCPNCGYSEMKTTSLARTRTRIHMCPLCGYSETR</sequence>
<reference evidence="1 3" key="1">
    <citation type="submission" date="2023-07" db="EMBL/GenBank/DDBJ databases">
        <title>Sorghum-associated microbial communities from plants grown in Nebraska, USA.</title>
        <authorList>
            <person name="Schachtman D."/>
        </authorList>
    </citation>
    <scope>NUCLEOTIDE SEQUENCE</scope>
    <source>
        <strain evidence="1">DS1006</strain>
        <strain evidence="2 3">DS1016</strain>
    </source>
</reference>
<gene>
    <name evidence="1" type="ORF">J2S90_001648</name>
    <name evidence="2" type="ORF">J2S93_002305</name>
</gene>
<organism evidence="1 4">
    <name type="scientific">Arthrobacter bambusae</name>
    <dbReference type="NCBI Taxonomy" id="1338426"/>
    <lineage>
        <taxon>Bacteria</taxon>
        <taxon>Bacillati</taxon>
        <taxon>Actinomycetota</taxon>
        <taxon>Actinomycetes</taxon>
        <taxon>Micrococcales</taxon>
        <taxon>Micrococcaceae</taxon>
        <taxon>Arthrobacter</taxon>
    </lineage>
</organism>
<dbReference type="AlphaFoldDB" id="A0AAW8DDW1"/>
<dbReference type="Proteomes" id="UP001230951">
    <property type="component" value="Unassembled WGS sequence"/>
</dbReference>
<dbReference type="EMBL" id="JAUSRG010000003">
    <property type="protein sequence ID" value="MDP9904693.1"/>
    <property type="molecule type" value="Genomic_DNA"/>
</dbReference>
<evidence type="ECO:0000313" key="4">
    <source>
        <dbReference type="Proteomes" id="UP001242995"/>
    </source>
</evidence>
<evidence type="ECO:0000313" key="3">
    <source>
        <dbReference type="Proteomes" id="UP001230951"/>
    </source>
</evidence>
<evidence type="ECO:0000313" key="1">
    <source>
        <dbReference type="EMBL" id="MDP9904693.1"/>
    </source>
</evidence>
<proteinExistence type="predicted"/>
<name>A0AAW8DDW1_9MICC</name>
<dbReference type="Proteomes" id="UP001242995">
    <property type="component" value="Unassembled WGS sequence"/>
</dbReference>
<dbReference type="EMBL" id="JAUSTF010000004">
    <property type="protein sequence ID" value="MDQ0180878.1"/>
    <property type="molecule type" value="Genomic_DNA"/>
</dbReference>
<keyword evidence="3" id="KW-1185">Reference proteome</keyword>
<comment type="caution">
    <text evidence="1">The sequence shown here is derived from an EMBL/GenBank/DDBJ whole genome shotgun (WGS) entry which is preliminary data.</text>
</comment>
<accession>A0AAW8DDW1</accession>
<protein>
    <submittedName>
        <fullName evidence="1">RNA-binding Zn-ribbon protein involved in translation (DUF1610 family)</fullName>
    </submittedName>
</protein>